<dbReference type="STRING" id="1392250.A0A2I2G926"/>
<dbReference type="GO" id="GO:0032259">
    <property type="term" value="P:methylation"/>
    <property type="evidence" value="ECO:0007669"/>
    <property type="project" value="UniProtKB-KW"/>
</dbReference>
<keyword evidence="2 5" id="KW-0489">Methyltransferase</keyword>
<evidence type="ECO:0000256" key="5">
    <source>
        <dbReference type="PROSITE-ProRule" id="PRU01016"/>
    </source>
</evidence>
<dbReference type="PROSITE" id="PS00095">
    <property type="entry name" value="C5_MTASE_2"/>
    <property type="match status" value="1"/>
</dbReference>
<evidence type="ECO:0000256" key="6">
    <source>
        <dbReference type="RuleBase" id="RU000416"/>
    </source>
</evidence>
<dbReference type="GO" id="GO:0044027">
    <property type="term" value="P:negative regulation of gene expression via chromosomal CpG island methylation"/>
    <property type="evidence" value="ECO:0007669"/>
    <property type="project" value="TreeGrafter"/>
</dbReference>
<dbReference type="AlphaFoldDB" id="A0A2I2G926"/>
<keyword evidence="3 5" id="KW-0808">Transferase</keyword>
<dbReference type="Proteomes" id="UP000234275">
    <property type="component" value="Unassembled WGS sequence"/>
</dbReference>
<dbReference type="OrthoDB" id="414133at2759"/>
<dbReference type="GO" id="GO:0003677">
    <property type="term" value="F:DNA binding"/>
    <property type="evidence" value="ECO:0007669"/>
    <property type="project" value="TreeGrafter"/>
</dbReference>
<dbReference type="PROSITE" id="PS51679">
    <property type="entry name" value="SAM_MT_C5"/>
    <property type="match status" value="1"/>
</dbReference>
<dbReference type="RefSeq" id="XP_024704681.1">
    <property type="nucleotide sequence ID" value="XM_024842671.1"/>
</dbReference>
<protein>
    <recommendedName>
        <fullName evidence="1">DNA (cytosine-5-)-methyltransferase</fullName>
        <ecNumber evidence="1">2.1.1.37</ecNumber>
    </recommendedName>
</protein>
<dbReference type="PANTHER" id="PTHR10629:SF52">
    <property type="entry name" value="DNA (CYTOSINE-5)-METHYLTRANSFERASE 1"/>
    <property type="match status" value="1"/>
</dbReference>
<dbReference type="Gene3D" id="3.40.50.150">
    <property type="entry name" value="Vaccinia Virus protein VP39"/>
    <property type="match status" value="1"/>
</dbReference>
<evidence type="ECO:0000313" key="7">
    <source>
        <dbReference type="EMBL" id="PLB49379.1"/>
    </source>
</evidence>
<feature type="active site" evidence="5">
    <location>
        <position position="332"/>
    </location>
</feature>
<dbReference type="EC" id="2.1.1.37" evidence="1"/>
<reference evidence="7 8" key="1">
    <citation type="submission" date="2016-12" db="EMBL/GenBank/DDBJ databases">
        <title>The genomes of Aspergillus section Nigri reveals drivers in fungal speciation.</title>
        <authorList>
            <consortium name="DOE Joint Genome Institute"/>
            <person name="Vesth T.C."/>
            <person name="Nybo J."/>
            <person name="Theobald S."/>
            <person name="Brandl J."/>
            <person name="Frisvad J.C."/>
            <person name="Nielsen K.F."/>
            <person name="Lyhne E.K."/>
            <person name="Kogle M.E."/>
            <person name="Kuo A."/>
            <person name="Riley R."/>
            <person name="Clum A."/>
            <person name="Nolan M."/>
            <person name="Lipzen A."/>
            <person name="Salamov A."/>
            <person name="Henrissat B."/>
            <person name="Wiebenga A."/>
            <person name="De Vries R.P."/>
            <person name="Grigoriev I.V."/>
            <person name="Mortensen U.H."/>
            <person name="Andersen M.R."/>
            <person name="Baker S.E."/>
        </authorList>
    </citation>
    <scope>NUCLEOTIDE SEQUENCE [LARGE SCALE GENOMIC DNA]</scope>
    <source>
        <strain evidence="7 8">IBT 23096</strain>
    </source>
</reference>
<evidence type="ECO:0000256" key="2">
    <source>
        <dbReference type="ARBA" id="ARBA00022603"/>
    </source>
</evidence>
<dbReference type="EMBL" id="MSFO01000004">
    <property type="protein sequence ID" value="PLB49379.1"/>
    <property type="molecule type" value="Genomic_DNA"/>
</dbReference>
<dbReference type="InterPro" id="IPR001525">
    <property type="entry name" value="C5_MeTfrase"/>
</dbReference>
<dbReference type="GO" id="GO:0003886">
    <property type="term" value="F:DNA (cytosine-5-)-methyltransferase activity"/>
    <property type="evidence" value="ECO:0007669"/>
    <property type="project" value="UniProtKB-EC"/>
</dbReference>
<comment type="caution">
    <text evidence="7">The sequence shown here is derived from an EMBL/GenBank/DDBJ whole genome shotgun (WGS) entry which is preliminary data.</text>
</comment>
<organism evidence="7 8">
    <name type="scientific">Aspergillus steynii IBT 23096</name>
    <dbReference type="NCBI Taxonomy" id="1392250"/>
    <lineage>
        <taxon>Eukaryota</taxon>
        <taxon>Fungi</taxon>
        <taxon>Dikarya</taxon>
        <taxon>Ascomycota</taxon>
        <taxon>Pezizomycotina</taxon>
        <taxon>Eurotiomycetes</taxon>
        <taxon>Eurotiomycetidae</taxon>
        <taxon>Eurotiales</taxon>
        <taxon>Aspergillaceae</taxon>
        <taxon>Aspergillus</taxon>
        <taxon>Aspergillus subgen. Circumdati</taxon>
    </lineage>
</organism>
<evidence type="ECO:0000256" key="3">
    <source>
        <dbReference type="ARBA" id="ARBA00022679"/>
    </source>
</evidence>
<dbReference type="InterPro" id="IPR050390">
    <property type="entry name" value="C5-Methyltransferase"/>
</dbReference>
<gene>
    <name evidence="7" type="ORF">P170DRAFT_183044</name>
</gene>
<evidence type="ECO:0000256" key="1">
    <source>
        <dbReference type="ARBA" id="ARBA00011975"/>
    </source>
</evidence>
<dbReference type="PRINTS" id="PR00105">
    <property type="entry name" value="C5METTRFRASE"/>
</dbReference>
<dbReference type="InterPro" id="IPR029063">
    <property type="entry name" value="SAM-dependent_MTases_sf"/>
</dbReference>
<dbReference type="SUPFAM" id="SSF53335">
    <property type="entry name" value="S-adenosyl-L-methionine-dependent methyltransferases"/>
    <property type="match status" value="1"/>
</dbReference>
<comment type="similarity">
    <text evidence="5 6">Belongs to the class I-like SAM-binding methyltransferase superfamily. C5-methyltransferase family.</text>
</comment>
<keyword evidence="8" id="KW-1185">Reference proteome</keyword>
<dbReference type="Gene3D" id="3.90.120.10">
    <property type="entry name" value="DNA Methylase, subunit A, domain 2"/>
    <property type="match status" value="1"/>
</dbReference>
<dbReference type="InterPro" id="IPR031303">
    <property type="entry name" value="C5_meth_CS"/>
</dbReference>
<sequence>MNVIEIIDDGQLETRDDRSETIDFEDGDSVRQVVDLTEDEVLSLTEDDYLTDAGFEQLLLGWGSETRTGAANAQRTDEVCVDGILYRTGQSLQLSRGRYLRIRSVIQYSDGEIFFQGWNMIKTRRHVEIYIPKGGNWEHELLWLENANDEQISLTEVQKIVTIHFTNYCDIASDPHRGLICRLKERRLSKSQASVQYISAHEADEGFRWQPRDLRNLWRGETRPFGDAVRFTEKFSQGVADSLMEPGDADEDTKRARWYTFGDGFCGAGGVSCGANQAGLEIKWAFDASHHATTTYRLNFENAVCELGTIDSFLTNYKHFQKVDVSHGSPPCQTFSPAHTREGQNDDKNSACIFSCSDLIKTAKPRVHTMEETAGLFNRHKETFDRVILDFIEIGYSVRWGILNCASYGIPQSRKRLVIIASGPGEVLPMFPEPTHGPGLKPWTTINQAIGHIPIRAPDHNIQAASAGWAPRMPYDGNGQANTITCGGGDANKNYHPSGERRFTKREFACLQTFPLGFRFGPVQTLRQIGNAVPPALARVLYGEIIRSLQQTDEVEMRQLREG</sequence>
<dbReference type="VEuPathDB" id="FungiDB:P170DRAFT_183044"/>
<proteinExistence type="inferred from homology"/>
<accession>A0A2I2G926</accession>
<keyword evidence="4 5" id="KW-0949">S-adenosyl-L-methionine</keyword>
<evidence type="ECO:0000313" key="8">
    <source>
        <dbReference type="Proteomes" id="UP000234275"/>
    </source>
</evidence>
<evidence type="ECO:0000256" key="4">
    <source>
        <dbReference type="ARBA" id="ARBA00022691"/>
    </source>
</evidence>
<dbReference type="Pfam" id="PF00145">
    <property type="entry name" value="DNA_methylase"/>
    <property type="match status" value="2"/>
</dbReference>
<dbReference type="NCBIfam" id="TIGR00675">
    <property type="entry name" value="dcm"/>
    <property type="match status" value="1"/>
</dbReference>
<dbReference type="GeneID" id="36550369"/>
<dbReference type="PANTHER" id="PTHR10629">
    <property type="entry name" value="CYTOSINE-SPECIFIC METHYLTRANSFERASE"/>
    <property type="match status" value="1"/>
</dbReference>
<name>A0A2I2G926_9EURO</name>
<dbReference type="GO" id="GO:0005634">
    <property type="term" value="C:nucleus"/>
    <property type="evidence" value="ECO:0007669"/>
    <property type="project" value="TreeGrafter"/>
</dbReference>